<dbReference type="InterPro" id="IPR002110">
    <property type="entry name" value="Ankyrin_rpt"/>
</dbReference>
<dbReference type="AlphaFoldDB" id="A0A380NF22"/>
<evidence type="ECO:0000256" key="2">
    <source>
        <dbReference type="ARBA" id="ARBA00023043"/>
    </source>
</evidence>
<feature type="repeat" description="ANK" evidence="3">
    <location>
        <begin position="81"/>
        <end position="113"/>
    </location>
</feature>
<evidence type="ECO:0000313" key="4">
    <source>
        <dbReference type="EMBL" id="SUP37866.1"/>
    </source>
</evidence>
<dbReference type="SMART" id="SM00567">
    <property type="entry name" value="EZ_HEAT"/>
    <property type="match status" value="4"/>
</dbReference>
<dbReference type="SUPFAM" id="SSF48371">
    <property type="entry name" value="ARM repeat"/>
    <property type="match status" value="1"/>
</dbReference>
<dbReference type="PROSITE" id="PS50088">
    <property type="entry name" value="ANK_REPEAT"/>
    <property type="match status" value="3"/>
</dbReference>
<dbReference type="InterPro" id="IPR011989">
    <property type="entry name" value="ARM-like"/>
</dbReference>
<proteinExistence type="predicted"/>
<dbReference type="InterPro" id="IPR004155">
    <property type="entry name" value="PBS_lyase_HEAT"/>
</dbReference>
<dbReference type="RefSeq" id="WP_115068590.1">
    <property type="nucleotide sequence ID" value="NZ_UHID01000005.1"/>
</dbReference>
<sequence length="504" mass="51681">MGETYAEHGTDTANSAAEELFSALYEADEDLVAALLGAGVSPEADDGGGGTALHSAAVAGRAPLVRLLLAAGADPDRRTAEGELPLCGAACWGRTEVVRALITAGADPGGADEPGPTALVRAAEGGHAATAAALLEAGAGPVAGRGDPPLVRAARQGSLETVRVLLEHGAQGREQALEEALRWSARLADRLREELVAAGGDEEPAGEVEVVVREVRRGSTTLLAVVLLRDGDPGAGLERFTSHAAVATVLEEELGGAASYEELSARALGRGEPWHDDWREPARVLSGRGDEETFSAAAARLGEASGSPEALFAVEVLGRLGVGRLTPRVVPLLRELAREPVDAQLLAAVVSGLGHHGDPGALPELYAAAGHPAAEVREAAARALFGLVPAGDARGTGVLAALSADAWPRVREWAVTALAALASDTTEVREALAARLADEDPATVAEAAAGLVRRGAGTRAEEALALLLTTEPEGSAVRERAEETVEQLTDPAVRRRLEGVLPLT</sequence>
<dbReference type="InterPro" id="IPR036770">
    <property type="entry name" value="Ankyrin_rpt-contain_sf"/>
</dbReference>
<dbReference type="Pfam" id="PF12796">
    <property type="entry name" value="Ank_2"/>
    <property type="match status" value="1"/>
</dbReference>
<dbReference type="Proteomes" id="UP000254150">
    <property type="component" value="Unassembled WGS sequence"/>
</dbReference>
<dbReference type="PANTHER" id="PTHR24171">
    <property type="entry name" value="ANKYRIN REPEAT DOMAIN-CONTAINING PROTEIN 39-RELATED"/>
    <property type="match status" value="1"/>
</dbReference>
<accession>A0A380NF22</accession>
<name>A0A380NF22_STRGR</name>
<organism evidence="4 5">
    <name type="scientific">Streptomyces griseus</name>
    <dbReference type="NCBI Taxonomy" id="1911"/>
    <lineage>
        <taxon>Bacteria</taxon>
        <taxon>Bacillati</taxon>
        <taxon>Actinomycetota</taxon>
        <taxon>Actinomycetes</taxon>
        <taxon>Kitasatosporales</taxon>
        <taxon>Streptomycetaceae</taxon>
        <taxon>Streptomyces</taxon>
    </lineage>
</organism>
<keyword evidence="1" id="KW-0677">Repeat</keyword>
<reference evidence="4 5" key="1">
    <citation type="submission" date="2018-06" db="EMBL/GenBank/DDBJ databases">
        <authorList>
            <consortium name="Pathogen Informatics"/>
            <person name="Doyle S."/>
        </authorList>
    </citation>
    <scope>NUCLEOTIDE SEQUENCE [LARGE SCALE GENOMIC DNA]</scope>
    <source>
        <strain evidence="4 5">NCTC7807</strain>
    </source>
</reference>
<keyword evidence="2 3" id="KW-0040">ANK repeat</keyword>
<dbReference type="Gene3D" id="1.25.40.20">
    <property type="entry name" value="Ankyrin repeat-containing domain"/>
    <property type="match status" value="1"/>
</dbReference>
<evidence type="ECO:0000256" key="3">
    <source>
        <dbReference type="PROSITE-ProRule" id="PRU00023"/>
    </source>
</evidence>
<evidence type="ECO:0000313" key="5">
    <source>
        <dbReference type="Proteomes" id="UP000254150"/>
    </source>
</evidence>
<gene>
    <name evidence="4" type="ORF">NCTC7807_02663</name>
</gene>
<feature type="repeat" description="ANK" evidence="3">
    <location>
        <begin position="48"/>
        <end position="80"/>
    </location>
</feature>
<keyword evidence="4" id="KW-0456">Lyase</keyword>
<dbReference type="PROSITE" id="PS50297">
    <property type="entry name" value="ANK_REP_REGION"/>
    <property type="match status" value="3"/>
</dbReference>
<dbReference type="Pfam" id="PF13646">
    <property type="entry name" value="HEAT_2"/>
    <property type="match status" value="1"/>
</dbReference>
<dbReference type="InterPro" id="IPR016024">
    <property type="entry name" value="ARM-type_fold"/>
</dbReference>
<dbReference type="GO" id="GO:0016829">
    <property type="term" value="F:lyase activity"/>
    <property type="evidence" value="ECO:0007669"/>
    <property type="project" value="UniProtKB-KW"/>
</dbReference>
<feature type="repeat" description="ANK" evidence="3">
    <location>
        <begin position="145"/>
        <end position="171"/>
    </location>
</feature>
<dbReference type="Pfam" id="PF00023">
    <property type="entry name" value="Ank"/>
    <property type="match status" value="1"/>
</dbReference>
<dbReference type="SUPFAM" id="SSF48403">
    <property type="entry name" value="Ankyrin repeat"/>
    <property type="match status" value="1"/>
</dbReference>
<evidence type="ECO:0000256" key="1">
    <source>
        <dbReference type="ARBA" id="ARBA00022737"/>
    </source>
</evidence>
<protein>
    <submittedName>
        <fullName evidence="4">Putative lyase</fullName>
    </submittedName>
</protein>
<dbReference type="EMBL" id="UHID01000005">
    <property type="protein sequence ID" value="SUP37866.1"/>
    <property type="molecule type" value="Genomic_DNA"/>
</dbReference>
<dbReference type="Gene3D" id="1.25.10.10">
    <property type="entry name" value="Leucine-rich Repeat Variant"/>
    <property type="match status" value="1"/>
</dbReference>
<dbReference type="SMART" id="SM00248">
    <property type="entry name" value="ANK"/>
    <property type="match status" value="5"/>
</dbReference>